<protein>
    <submittedName>
        <fullName evidence="2">Ser/Thr protein kinase</fullName>
    </submittedName>
</protein>
<dbReference type="Gene3D" id="1.10.510.10">
    <property type="entry name" value="Transferase(Phosphotransferase) domain 1"/>
    <property type="match status" value="1"/>
</dbReference>
<dbReference type="InterPro" id="IPR011009">
    <property type="entry name" value="Kinase-like_dom_sf"/>
</dbReference>
<evidence type="ECO:0000313" key="3">
    <source>
        <dbReference type="Proteomes" id="UP001519294"/>
    </source>
</evidence>
<dbReference type="InterPro" id="IPR004147">
    <property type="entry name" value="ABC1_dom"/>
</dbReference>
<dbReference type="Pfam" id="PF03109">
    <property type="entry name" value="ABC1"/>
    <property type="match status" value="1"/>
</dbReference>
<keyword evidence="3" id="KW-1185">Reference proteome</keyword>
<dbReference type="PANTHER" id="PTHR37171:SF1">
    <property type="entry name" value="SERINE_THREONINE-PROTEIN KINASE YRZF-RELATED"/>
    <property type="match status" value="1"/>
</dbReference>
<proteinExistence type="predicted"/>
<keyword evidence="2" id="KW-0418">Kinase</keyword>
<organism evidence="2 3">
    <name type="scientific">Virgibacillus alimentarius</name>
    <dbReference type="NCBI Taxonomy" id="698769"/>
    <lineage>
        <taxon>Bacteria</taxon>
        <taxon>Bacillati</taxon>
        <taxon>Bacillota</taxon>
        <taxon>Bacilli</taxon>
        <taxon>Bacillales</taxon>
        <taxon>Bacillaceae</taxon>
        <taxon>Virgibacillus</taxon>
    </lineage>
</organism>
<keyword evidence="2" id="KW-0808">Transferase</keyword>
<name>A0ABS4SAG4_9BACI</name>
<evidence type="ECO:0000313" key="2">
    <source>
        <dbReference type="EMBL" id="MBP2258501.1"/>
    </source>
</evidence>
<accession>A0ABS4SAG4</accession>
<dbReference type="SUPFAM" id="SSF56112">
    <property type="entry name" value="Protein kinase-like (PK-like)"/>
    <property type="match status" value="1"/>
</dbReference>
<evidence type="ECO:0000259" key="1">
    <source>
        <dbReference type="Pfam" id="PF03109"/>
    </source>
</evidence>
<gene>
    <name evidence="2" type="ORF">J2Z81_002484</name>
</gene>
<dbReference type="RefSeq" id="WP_226374365.1">
    <property type="nucleotide sequence ID" value="NZ_JAGIKX010000027.1"/>
</dbReference>
<feature type="domain" description="ABC1 atypical kinase-like" evidence="1">
    <location>
        <begin position="46"/>
        <end position="155"/>
    </location>
</feature>
<dbReference type="GO" id="GO:0016301">
    <property type="term" value="F:kinase activity"/>
    <property type="evidence" value="ECO:0007669"/>
    <property type="project" value="UniProtKB-KW"/>
</dbReference>
<dbReference type="EMBL" id="JAGIKX010000027">
    <property type="protein sequence ID" value="MBP2258501.1"/>
    <property type="molecule type" value="Genomic_DNA"/>
</dbReference>
<dbReference type="Proteomes" id="UP001519294">
    <property type="component" value="Unassembled WGS sequence"/>
</dbReference>
<sequence length="187" mass="21801">MEKDELLEFIGKGRSAVVFKMKHTNKALKIFFPTCAQIAKEEADIYRVLEGNVYFPRLYEAGDNYLVMDYIQGVTLFDCLAQGIELNELVIQQVDKALLSAKRLGLNPSDIHLKNIILLPEGKIKIIDVARFRQTKDCRQWKDLKKAFFKFYKKNFFPKKIPVFLLNFIAFLYKKVSFSLPVVYTLF</sequence>
<reference evidence="2 3" key="1">
    <citation type="submission" date="2021-03" db="EMBL/GenBank/DDBJ databases">
        <title>Genomic Encyclopedia of Type Strains, Phase IV (KMG-IV): sequencing the most valuable type-strain genomes for metagenomic binning, comparative biology and taxonomic classification.</title>
        <authorList>
            <person name="Goeker M."/>
        </authorList>
    </citation>
    <scope>NUCLEOTIDE SEQUENCE [LARGE SCALE GENOMIC DNA]</scope>
    <source>
        <strain evidence="2 3">DSM 25790</strain>
    </source>
</reference>
<comment type="caution">
    <text evidence="2">The sequence shown here is derived from an EMBL/GenBank/DDBJ whole genome shotgun (WGS) entry which is preliminary data.</text>
</comment>
<dbReference type="InterPro" id="IPR052396">
    <property type="entry name" value="Meiotic_Drive_Suppr_Kinase"/>
</dbReference>
<dbReference type="PANTHER" id="PTHR37171">
    <property type="entry name" value="SERINE/THREONINE-PROTEIN KINASE YRZF-RELATED"/>
    <property type="match status" value="1"/>
</dbReference>